<dbReference type="Pfam" id="PF05147">
    <property type="entry name" value="LANC_like"/>
    <property type="match status" value="1"/>
</dbReference>
<dbReference type="InterPro" id="IPR007822">
    <property type="entry name" value="LANC-like"/>
</dbReference>
<protein>
    <submittedName>
        <fullName evidence="1">Lanthionine synthetase C family protein</fullName>
    </submittedName>
</protein>
<dbReference type="InterPro" id="IPR033889">
    <property type="entry name" value="LanC"/>
</dbReference>
<keyword evidence="2" id="KW-1185">Reference proteome</keyword>
<dbReference type="RefSeq" id="WP_220561789.1">
    <property type="nucleotide sequence ID" value="NZ_CP074133.1"/>
</dbReference>
<dbReference type="SMART" id="SM01260">
    <property type="entry name" value="LANC_like"/>
    <property type="match status" value="1"/>
</dbReference>
<dbReference type="PRINTS" id="PR01955">
    <property type="entry name" value="LANCFRANKIA"/>
</dbReference>
<reference evidence="1 2" key="1">
    <citation type="submission" date="2021-05" db="EMBL/GenBank/DDBJ databases">
        <title>Direct Submission.</title>
        <authorList>
            <person name="Li K."/>
            <person name="Gao J."/>
        </authorList>
    </citation>
    <scope>NUCLEOTIDE SEQUENCE [LARGE SCALE GENOMIC DNA]</scope>
    <source>
        <strain evidence="1 2">Mg02</strain>
    </source>
</reference>
<gene>
    <name evidence="1" type="ORF">KGD84_18995</name>
</gene>
<accession>A0ABX8BID2</accession>
<dbReference type="SUPFAM" id="SSF158745">
    <property type="entry name" value="LanC-like"/>
    <property type="match status" value="1"/>
</dbReference>
<dbReference type="EMBL" id="CP074133">
    <property type="protein sequence ID" value="QUX20593.1"/>
    <property type="molecule type" value="Genomic_DNA"/>
</dbReference>
<sequence>MTTATTTANRAHSTARTILDSLTDPDHVRFLPDKPALRQRPSSLGGGTAGVALAHIEAARTGHGSWNTAKAWLTRALSGPVNGSDTATLWSGAPALGLLTTIAATSPTHLARARTRLDEATTRLTLHRLDQAHARLDRDELPTLAEFDLIQGLTGLAAYHLHTHPDADITAQALTYLARLTLPLPDDPDQRPGWWTEQSPHNHLDPDFPGGHLNLGTAHGIAAPLAVLSLALHHGVTVDGHTDAIGRILNVLDTRRHTGPQGTWWPYYITPRRWSTGPTTAPSTAPSTAQRPSWCYGTPGLARAQQLAGIALGDHGRRAKAEQAMADCLRDASQLDTLTDLGLCHGWAGLLHCAWRINADAPDAPLTQDLDRIALTLIDRLEPDGHHSPDPEFLDGRAGIALALHTYATGTAPGVPWDAYLALA</sequence>
<evidence type="ECO:0000313" key="1">
    <source>
        <dbReference type="EMBL" id="QUX20593.1"/>
    </source>
</evidence>
<organism evidence="1 2">
    <name type="scientific">Nocardiopsis changdeensis</name>
    <dbReference type="NCBI Taxonomy" id="2831969"/>
    <lineage>
        <taxon>Bacteria</taxon>
        <taxon>Bacillati</taxon>
        <taxon>Actinomycetota</taxon>
        <taxon>Actinomycetes</taxon>
        <taxon>Streptosporangiales</taxon>
        <taxon>Nocardiopsidaceae</taxon>
        <taxon>Nocardiopsis</taxon>
    </lineage>
</organism>
<evidence type="ECO:0000313" key="2">
    <source>
        <dbReference type="Proteomes" id="UP000676079"/>
    </source>
</evidence>
<dbReference type="PRINTS" id="PR01950">
    <property type="entry name" value="LANCSUPER"/>
</dbReference>
<name>A0ABX8BID2_9ACTN</name>
<dbReference type="Gene3D" id="1.50.10.20">
    <property type="match status" value="1"/>
</dbReference>
<dbReference type="Proteomes" id="UP000676079">
    <property type="component" value="Chromosome"/>
</dbReference>
<proteinExistence type="predicted"/>
<dbReference type="CDD" id="cd04793">
    <property type="entry name" value="LanC"/>
    <property type="match status" value="1"/>
</dbReference>